<evidence type="ECO:0000313" key="2">
    <source>
        <dbReference type="Proteomes" id="UP000078492"/>
    </source>
</evidence>
<gene>
    <name evidence="1" type="ORF">ALC57_12866</name>
</gene>
<dbReference type="STRING" id="471704.A0A151J087"/>
<protein>
    <recommendedName>
        <fullName evidence="3">CCHC-type domain-containing protein</fullName>
    </recommendedName>
</protein>
<accession>A0A151J087</accession>
<sequence>MSLPTFDGTYEQWPTFFSTFLALVDKNHNLSNVHKFFYLQSALDANSKKIIESLEVNEVNYSRAIKLLKGRFDNSRLATRHHARAIFNLKQIEKESSSKLRNLTDCLKQHLEALKALKYETETWCPLIIEWVLTRLDSVTVREWEEKTIHKKEYKTKEFIAFLEDKCNMLEGVRVLDSVTKESEKSIKKGKGVAHITNQSKLSCPVCKKEHKVYFCDSFKNLSVQSRVAEARKLKLCLNCLNTNHLVRDCRSSMCRYCGNKHHSLLHYNSSDSLNKGETVEVKSDEKNSATNSIVTCANQKTTPEVLLSTAEVHIVHKYGRLHTACALLDNGSTLNFCYVQP</sequence>
<dbReference type="InterPro" id="IPR036875">
    <property type="entry name" value="Znf_CCHC_sf"/>
</dbReference>
<reference evidence="1 2" key="1">
    <citation type="submission" date="2015-09" db="EMBL/GenBank/DDBJ databases">
        <title>Trachymyrmex cornetzi WGS genome.</title>
        <authorList>
            <person name="Nygaard S."/>
            <person name="Hu H."/>
            <person name="Boomsma J."/>
            <person name="Zhang G."/>
        </authorList>
    </citation>
    <scope>NUCLEOTIDE SEQUENCE [LARGE SCALE GENOMIC DNA]</scope>
    <source>
        <strain evidence="1">Tcor2-1</strain>
        <tissue evidence="1">Whole body</tissue>
    </source>
</reference>
<evidence type="ECO:0008006" key="3">
    <source>
        <dbReference type="Google" id="ProtNLM"/>
    </source>
</evidence>
<evidence type="ECO:0000313" key="1">
    <source>
        <dbReference type="EMBL" id="KYN14926.1"/>
    </source>
</evidence>
<dbReference type="Proteomes" id="UP000078492">
    <property type="component" value="Unassembled WGS sequence"/>
</dbReference>
<dbReference type="EMBL" id="KQ980638">
    <property type="protein sequence ID" value="KYN14926.1"/>
    <property type="molecule type" value="Genomic_DNA"/>
</dbReference>
<keyword evidence="2" id="KW-1185">Reference proteome</keyword>
<dbReference type="GO" id="GO:0003676">
    <property type="term" value="F:nucleic acid binding"/>
    <property type="evidence" value="ECO:0007669"/>
    <property type="project" value="InterPro"/>
</dbReference>
<dbReference type="GO" id="GO:0008270">
    <property type="term" value="F:zinc ion binding"/>
    <property type="evidence" value="ECO:0007669"/>
    <property type="project" value="InterPro"/>
</dbReference>
<dbReference type="PANTHER" id="PTHR47331">
    <property type="entry name" value="PHD-TYPE DOMAIN-CONTAINING PROTEIN"/>
    <property type="match status" value="1"/>
</dbReference>
<dbReference type="InterPro" id="IPR005312">
    <property type="entry name" value="DUF1759"/>
</dbReference>
<dbReference type="AlphaFoldDB" id="A0A151J087"/>
<organism evidence="1 2">
    <name type="scientific">Trachymyrmex cornetzi</name>
    <dbReference type="NCBI Taxonomy" id="471704"/>
    <lineage>
        <taxon>Eukaryota</taxon>
        <taxon>Metazoa</taxon>
        <taxon>Ecdysozoa</taxon>
        <taxon>Arthropoda</taxon>
        <taxon>Hexapoda</taxon>
        <taxon>Insecta</taxon>
        <taxon>Pterygota</taxon>
        <taxon>Neoptera</taxon>
        <taxon>Endopterygota</taxon>
        <taxon>Hymenoptera</taxon>
        <taxon>Apocrita</taxon>
        <taxon>Aculeata</taxon>
        <taxon>Formicoidea</taxon>
        <taxon>Formicidae</taxon>
        <taxon>Myrmicinae</taxon>
        <taxon>Trachymyrmex</taxon>
    </lineage>
</organism>
<name>A0A151J087_9HYME</name>
<dbReference type="Pfam" id="PF03564">
    <property type="entry name" value="DUF1759"/>
    <property type="match status" value="1"/>
</dbReference>
<dbReference type="SUPFAM" id="SSF57756">
    <property type="entry name" value="Retrovirus zinc finger-like domains"/>
    <property type="match status" value="1"/>
</dbReference>
<dbReference type="PANTHER" id="PTHR47331:SF1">
    <property type="entry name" value="GAG-LIKE PROTEIN"/>
    <property type="match status" value="1"/>
</dbReference>
<proteinExistence type="predicted"/>